<dbReference type="InParanoid" id="A0A024GTI2"/>
<organism evidence="1 2">
    <name type="scientific">Albugo candida</name>
    <dbReference type="NCBI Taxonomy" id="65357"/>
    <lineage>
        <taxon>Eukaryota</taxon>
        <taxon>Sar</taxon>
        <taxon>Stramenopiles</taxon>
        <taxon>Oomycota</taxon>
        <taxon>Peronosporomycetes</taxon>
        <taxon>Albuginales</taxon>
        <taxon>Albuginaceae</taxon>
        <taxon>Albugo</taxon>
    </lineage>
</organism>
<gene>
    <name evidence="1" type="ORF">BN9_119110</name>
</gene>
<sequence length="94" mass="10917">MRTREYGRSEVVFLCPRDGHLFCFCIDYVENESENVLACDIEKVVGIAPNGFVVFTDKNYDTMNDMALERLALIVKCQQLFWQEGWQPPKHLPS</sequence>
<protein>
    <submittedName>
        <fullName evidence="1">Uncharacterized protein</fullName>
    </submittedName>
</protein>
<keyword evidence="2" id="KW-1185">Reference proteome</keyword>
<reference evidence="1 2" key="1">
    <citation type="submission" date="2012-05" db="EMBL/GenBank/DDBJ databases">
        <title>Recombination and specialization in a pathogen metapopulation.</title>
        <authorList>
            <person name="Gardiner A."/>
            <person name="Kemen E."/>
            <person name="Schultz-Larsen T."/>
            <person name="MacLean D."/>
            <person name="Van Oosterhout C."/>
            <person name="Jones J.D.G."/>
        </authorList>
    </citation>
    <scope>NUCLEOTIDE SEQUENCE [LARGE SCALE GENOMIC DNA]</scope>
    <source>
        <strain evidence="1 2">Ac Nc2</strain>
    </source>
</reference>
<proteinExistence type="predicted"/>
<dbReference type="EMBL" id="CAIX01000439">
    <property type="protein sequence ID" value="CCI50263.1"/>
    <property type="molecule type" value="Genomic_DNA"/>
</dbReference>
<dbReference type="Proteomes" id="UP000053237">
    <property type="component" value="Unassembled WGS sequence"/>
</dbReference>
<name>A0A024GTI2_9STRA</name>
<comment type="caution">
    <text evidence="1">The sequence shown here is derived from an EMBL/GenBank/DDBJ whole genome shotgun (WGS) entry which is preliminary data.</text>
</comment>
<accession>A0A024GTI2</accession>
<dbReference type="AlphaFoldDB" id="A0A024GTI2"/>
<evidence type="ECO:0000313" key="2">
    <source>
        <dbReference type="Proteomes" id="UP000053237"/>
    </source>
</evidence>
<evidence type="ECO:0000313" key="1">
    <source>
        <dbReference type="EMBL" id="CCI50263.1"/>
    </source>
</evidence>